<dbReference type="PANTHER" id="PTHR32419">
    <property type="entry name" value="GLUTATHIONYL-HYDROQUINONE REDUCTASE"/>
    <property type="match status" value="1"/>
</dbReference>
<evidence type="ECO:0000313" key="3">
    <source>
        <dbReference type="Proteomes" id="UP000199708"/>
    </source>
</evidence>
<dbReference type="InterPro" id="IPR036249">
    <property type="entry name" value="Thioredoxin-like_sf"/>
</dbReference>
<evidence type="ECO:0000313" key="2">
    <source>
        <dbReference type="EMBL" id="SDG01376.1"/>
    </source>
</evidence>
<dbReference type="Pfam" id="PF13410">
    <property type="entry name" value="GST_C_2"/>
    <property type="match status" value="1"/>
</dbReference>
<dbReference type="Pfam" id="PF13409">
    <property type="entry name" value="GST_N_2"/>
    <property type="match status" value="1"/>
</dbReference>
<dbReference type="AlphaFoldDB" id="A0A1G7QS72"/>
<keyword evidence="3" id="KW-1185">Reference proteome</keyword>
<dbReference type="Gene3D" id="3.40.30.10">
    <property type="entry name" value="Glutaredoxin"/>
    <property type="match status" value="1"/>
</dbReference>
<dbReference type="OrthoDB" id="9769158at2"/>
<feature type="domain" description="GST C-terminal" evidence="1">
    <location>
        <begin position="131"/>
        <end position="260"/>
    </location>
</feature>
<dbReference type="Proteomes" id="UP000199708">
    <property type="component" value="Unassembled WGS sequence"/>
</dbReference>
<reference evidence="2 3" key="1">
    <citation type="submission" date="2016-10" db="EMBL/GenBank/DDBJ databases">
        <authorList>
            <person name="de Groot N.N."/>
        </authorList>
    </citation>
    <scope>NUCLEOTIDE SEQUENCE [LARGE SCALE GENOMIC DNA]</scope>
    <source>
        <strain evidence="2 3">ATCC BAA-466</strain>
    </source>
</reference>
<dbReference type="InterPro" id="IPR036282">
    <property type="entry name" value="Glutathione-S-Trfase_C_sf"/>
</dbReference>
<name>A0A1G7QS72_9LACT</name>
<dbReference type="GO" id="GO:0005737">
    <property type="term" value="C:cytoplasm"/>
    <property type="evidence" value="ECO:0007669"/>
    <property type="project" value="TreeGrafter"/>
</dbReference>
<gene>
    <name evidence="2" type="ORF">SAMN05421791_102199</name>
</gene>
<dbReference type="SUPFAM" id="SSF47616">
    <property type="entry name" value="GST C-terminal domain-like"/>
    <property type="match status" value="1"/>
</dbReference>
<dbReference type="PANTHER" id="PTHR32419:SF6">
    <property type="entry name" value="GLUTATHIONE S-TRANSFERASE OMEGA-LIKE 1-RELATED"/>
    <property type="match status" value="1"/>
</dbReference>
<dbReference type="InterPro" id="IPR010987">
    <property type="entry name" value="Glutathione-S-Trfase_C-like"/>
</dbReference>
<dbReference type="Gene3D" id="1.20.1050.10">
    <property type="match status" value="1"/>
</dbReference>
<dbReference type="EMBL" id="FNCK01000002">
    <property type="protein sequence ID" value="SDG01376.1"/>
    <property type="molecule type" value="Genomic_DNA"/>
</dbReference>
<proteinExistence type="predicted"/>
<sequence>MSKVYKEDFAYPIEANRYRLAFAFPCPYAQRAEIARRLLGLDKVIGLALTSSIKTKRIWDFSNQKDGKDPVLGVEFVSELYKNTDPDYEGPFSVPALVDTTNNQVVNSESLDILRDFTTRFKPLHGDGAPDLYPKDIQKEVDEWIQWVITNVLGRASGAGYTRSQEEFDENAKAYFKSLKELDQHFFANQFLLGDRLTEADIVLYTPLIRHDLLYYPIYGLFQYKLQDLPNLWRYVKNLYQIPAFKEATNFKEYQIGQYSGKTGRAFFKREVVPMLPDMSYWDEK</sequence>
<dbReference type="RefSeq" id="WP_090289281.1">
    <property type="nucleotide sequence ID" value="NZ_FNCK01000002.1"/>
</dbReference>
<keyword evidence="2" id="KW-0808">Transferase</keyword>
<organism evidence="2 3">
    <name type="scientific">Facklamia miroungae</name>
    <dbReference type="NCBI Taxonomy" id="120956"/>
    <lineage>
        <taxon>Bacteria</taxon>
        <taxon>Bacillati</taxon>
        <taxon>Bacillota</taxon>
        <taxon>Bacilli</taxon>
        <taxon>Lactobacillales</taxon>
        <taxon>Aerococcaceae</taxon>
        <taxon>Facklamia</taxon>
    </lineage>
</organism>
<dbReference type="InterPro" id="IPR004045">
    <property type="entry name" value="Glutathione_S-Trfase_N"/>
</dbReference>
<protein>
    <submittedName>
        <fullName evidence="2">Putative glutathione S-transferase</fullName>
    </submittedName>
</protein>
<dbReference type="STRING" id="120956.SAMN05421791_102199"/>
<dbReference type="SUPFAM" id="SSF52833">
    <property type="entry name" value="Thioredoxin-like"/>
    <property type="match status" value="1"/>
</dbReference>
<accession>A0A1G7QS72</accession>
<evidence type="ECO:0000259" key="1">
    <source>
        <dbReference type="PROSITE" id="PS50405"/>
    </source>
</evidence>
<dbReference type="GO" id="GO:0004364">
    <property type="term" value="F:glutathione transferase activity"/>
    <property type="evidence" value="ECO:0007669"/>
    <property type="project" value="InterPro"/>
</dbReference>
<dbReference type="InterPro" id="IPR016639">
    <property type="entry name" value="GST_Omega/GSH"/>
</dbReference>
<dbReference type="PROSITE" id="PS50405">
    <property type="entry name" value="GST_CTER"/>
    <property type="match status" value="1"/>
</dbReference>